<dbReference type="Gene3D" id="1.25.40.10">
    <property type="entry name" value="Tetratricopeptide repeat domain"/>
    <property type="match status" value="1"/>
</dbReference>
<proteinExistence type="predicted"/>
<dbReference type="Gene3D" id="2.60.40.3500">
    <property type="match status" value="1"/>
</dbReference>
<gene>
    <name evidence="1" type="ORF">MNBD_DELTA03-401</name>
</gene>
<evidence type="ECO:0000313" key="1">
    <source>
        <dbReference type="EMBL" id="VAW35918.1"/>
    </source>
</evidence>
<organism evidence="1">
    <name type="scientific">hydrothermal vent metagenome</name>
    <dbReference type="NCBI Taxonomy" id="652676"/>
    <lineage>
        <taxon>unclassified sequences</taxon>
        <taxon>metagenomes</taxon>
        <taxon>ecological metagenomes</taxon>
    </lineage>
</organism>
<feature type="non-terminal residue" evidence="1">
    <location>
        <position position="275"/>
    </location>
</feature>
<dbReference type="EMBL" id="UOEX01000147">
    <property type="protein sequence ID" value="VAW35918.1"/>
    <property type="molecule type" value="Genomic_DNA"/>
</dbReference>
<reference evidence="1" key="1">
    <citation type="submission" date="2018-06" db="EMBL/GenBank/DDBJ databases">
        <authorList>
            <person name="Zhirakovskaya E."/>
        </authorList>
    </citation>
    <scope>NUCLEOTIDE SEQUENCE</scope>
</reference>
<dbReference type="InterPro" id="IPR011990">
    <property type="entry name" value="TPR-like_helical_dom_sf"/>
</dbReference>
<accession>A0A3B0UXN9</accession>
<dbReference type="AlphaFoldDB" id="A0A3B0UXN9"/>
<protein>
    <submittedName>
        <fullName evidence="1">Uncharacterized protein</fullName>
    </submittedName>
</protein>
<name>A0A3B0UXN9_9ZZZZ</name>
<sequence>MITIRPKICAAIIFTVLFIAAPLLAAPSMGHLTVKRYNLARSRYNEIKFSPKTARLNNWQAAARAFVRAYKTNPYSDRAPACLLTLGHIYFKMYKRFSNKDYLHKSLTYYDDLASLFPKHPYADDALYHTARIYALTEGDYKDAALTLARLLAVYPNGDMLKKAARDLLRWKAAQTKKEKARTANIRAAAHNTEMALHMAAPGPGLQTAVLKNLRHWSTKDYTRVVIETSKPVIYKGFLLKKQKDHPRRLYINLRNCRVSRRMQKTIPIHNGLLR</sequence>
<dbReference type="SUPFAM" id="SSF48452">
    <property type="entry name" value="TPR-like"/>
    <property type="match status" value="1"/>
</dbReference>